<comment type="subcellular location">
    <subcellularLocation>
        <location evidence="1">Nucleus</location>
    </subcellularLocation>
</comment>
<dbReference type="GeneID" id="63717679"/>
<feature type="compositionally biased region" description="Pro residues" evidence="7">
    <location>
        <begin position="74"/>
        <end position="86"/>
    </location>
</feature>
<evidence type="ECO:0000313" key="9">
    <source>
        <dbReference type="EMBL" id="KYK58023.1"/>
    </source>
</evidence>
<dbReference type="GO" id="GO:0008270">
    <property type="term" value="F:zinc ion binding"/>
    <property type="evidence" value="ECO:0007669"/>
    <property type="project" value="UniProtKB-KW"/>
</dbReference>
<evidence type="ECO:0000256" key="7">
    <source>
        <dbReference type="SAM" id="MobiDB-lite"/>
    </source>
</evidence>
<dbReference type="EMBL" id="LAYC01000002">
    <property type="protein sequence ID" value="KYK58023.1"/>
    <property type="molecule type" value="Genomic_DNA"/>
</dbReference>
<keyword evidence="5" id="KW-0539">Nucleus</keyword>
<sequence length="514" mass="56027">MDRQGQGQAQPAPAYFEARFVLMDDELPEAEAAEPPAAPVREPSPRLGAESIAVDPANAKHAADEPIADEPLSDEPPPVEPLPVEPLPVEAFPAEPLTTERLASSPAKPDIPLLPSTEATVSVPIETPDPKPVAASHHKKKGTAVATKKPPKRPQNDGPQKKKKRKKKPKSSSSGGANDESSGDDGGSDGGPYCLCRGPDDHRWMICCEFCEDWFHGECIKMSKEVGEHLIERFVCPSCSSDNRTTIYKKSCALTTCKKSARLSQGQPSVFCSNEHAQSWWERLIGQVPKGQATAGLSDRLSQGELVALLRSDLGTVGEDGMWRLAKVPFANGGPEKDTDDALSPILSDEEKVLLKESYDGRLQLGEETQLCHKMLTLVELAQARRRAAITAGLFGEDICGYDSRLDTVSARDAFAAYAKSEEGDATFRASALTDPLGEDHAVRGMCEKKRCKVHSGWQKMLPLGIKHQVRELAKQAAEAGEEEKVMREAAAERWRRKQAEKNWVEVVDMRIAG</sequence>
<name>A0A151GLP1_DRECN</name>
<dbReference type="InterPro" id="IPR037869">
    <property type="entry name" value="Spp1/CFP1"/>
</dbReference>
<keyword evidence="2" id="KW-0479">Metal-binding</keyword>
<dbReference type="PANTHER" id="PTHR46174">
    <property type="entry name" value="CXXC-TYPE ZINC FINGER PROTEIN 1"/>
    <property type="match status" value="1"/>
</dbReference>
<feature type="compositionally biased region" description="Low complexity" evidence="7">
    <location>
        <begin position="87"/>
        <end position="97"/>
    </location>
</feature>
<organism evidence="9 10">
    <name type="scientific">Drechmeria coniospora</name>
    <name type="common">Nematophagous fungus</name>
    <name type="synonym">Meria coniospora</name>
    <dbReference type="NCBI Taxonomy" id="98403"/>
    <lineage>
        <taxon>Eukaryota</taxon>
        <taxon>Fungi</taxon>
        <taxon>Dikarya</taxon>
        <taxon>Ascomycota</taxon>
        <taxon>Pezizomycotina</taxon>
        <taxon>Sordariomycetes</taxon>
        <taxon>Hypocreomycetidae</taxon>
        <taxon>Hypocreales</taxon>
        <taxon>Ophiocordycipitaceae</taxon>
        <taxon>Drechmeria</taxon>
    </lineage>
</organism>
<evidence type="ECO:0000256" key="5">
    <source>
        <dbReference type="ARBA" id="ARBA00023242"/>
    </source>
</evidence>
<feature type="region of interest" description="Disordered" evidence="7">
    <location>
        <begin position="26"/>
        <end position="190"/>
    </location>
</feature>
<evidence type="ECO:0000256" key="2">
    <source>
        <dbReference type="ARBA" id="ARBA00022723"/>
    </source>
</evidence>
<dbReference type="InterPro" id="IPR011011">
    <property type="entry name" value="Znf_FYVE_PHD"/>
</dbReference>
<dbReference type="InParanoid" id="A0A151GLP1"/>
<dbReference type="Gene3D" id="3.30.40.10">
    <property type="entry name" value="Zinc/RING finger domain, C3HC4 (zinc finger)"/>
    <property type="match status" value="1"/>
</dbReference>
<evidence type="ECO:0000256" key="4">
    <source>
        <dbReference type="ARBA" id="ARBA00022833"/>
    </source>
</evidence>
<dbReference type="SUPFAM" id="SSF57903">
    <property type="entry name" value="FYVE/PHD zinc finger"/>
    <property type="match status" value="1"/>
</dbReference>
<dbReference type="GO" id="GO:0045893">
    <property type="term" value="P:positive regulation of DNA-templated transcription"/>
    <property type="evidence" value="ECO:0007669"/>
    <property type="project" value="TreeGrafter"/>
</dbReference>
<dbReference type="PROSITE" id="PS50016">
    <property type="entry name" value="ZF_PHD_2"/>
    <property type="match status" value="1"/>
</dbReference>
<dbReference type="Pfam" id="PF00628">
    <property type="entry name" value="PHD"/>
    <property type="match status" value="1"/>
</dbReference>
<feature type="domain" description="PHD-type" evidence="8">
    <location>
        <begin position="191"/>
        <end position="242"/>
    </location>
</feature>
<dbReference type="InterPro" id="IPR019787">
    <property type="entry name" value="Znf_PHD-finger"/>
</dbReference>
<feature type="compositionally biased region" description="Basic residues" evidence="7">
    <location>
        <begin position="161"/>
        <end position="170"/>
    </location>
</feature>
<dbReference type="AlphaFoldDB" id="A0A151GLP1"/>
<dbReference type="PANTHER" id="PTHR46174:SF1">
    <property type="entry name" value="CXXC-TYPE ZINC FINGER PROTEIN 1"/>
    <property type="match status" value="1"/>
</dbReference>
<dbReference type="GO" id="GO:0048188">
    <property type="term" value="C:Set1C/COMPASS complex"/>
    <property type="evidence" value="ECO:0007669"/>
    <property type="project" value="InterPro"/>
</dbReference>
<keyword evidence="10" id="KW-1185">Reference proteome</keyword>
<keyword evidence="4" id="KW-0862">Zinc</keyword>
<evidence type="ECO:0000256" key="1">
    <source>
        <dbReference type="ARBA" id="ARBA00004123"/>
    </source>
</evidence>
<dbReference type="Proteomes" id="UP000076580">
    <property type="component" value="Chromosome 02"/>
</dbReference>
<dbReference type="OrthoDB" id="436852at2759"/>
<feature type="compositionally biased region" description="Low complexity" evidence="7">
    <location>
        <begin position="171"/>
        <end position="180"/>
    </location>
</feature>
<accession>A0A151GLP1</accession>
<dbReference type="InterPro" id="IPR013083">
    <property type="entry name" value="Znf_RING/FYVE/PHD"/>
</dbReference>
<evidence type="ECO:0000259" key="8">
    <source>
        <dbReference type="PROSITE" id="PS50016"/>
    </source>
</evidence>
<evidence type="ECO:0000256" key="3">
    <source>
        <dbReference type="ARBA" id="ARBA00022771"/>
    </source>
</evidence>
<dbReference type="PROSITE" id="PS01359">
    <property type="entry name" value="ZF_PHD_1"/>
    <property type="match status" value="1"/>
</dbReference>
<dbReference type="InterPro" id="IPR019786">
    <property type="entry name" value="Zinc_finger_PHD-type_CS"/>
</dbReference>
<evidence type="ECO:0000256" key="6">
    <source>
        <dbReference type="PROSITE-ProRule" id="PRU00146"/>
    </source>
</evidence>
<dbReference type="CDD" id="cd15552">
    <property type="entry name" value="PHD_PHF3_like"/>
    <property type="match status" value="1"/>
</dbReference>
<evidence type="ECO:0000313" key="10">
    <source>
        <dbReference type="Proteomes" id="UP000076580"/>
    </source>
</evidence>
<dbReference type="InterPro" id="IPR001965">
    <property type="entry name" value="Znf_PHD"/>
</dbReference>
<proteinExistence type="predicted"/>
<gene>
    <name evidence="9" type="ORF">DCS_05036</name>
</gene>
<keyword evidence="3 6" id="KW-0863">Zinc-finger</keyword>
<dbReference type="RefSeq" id="XP_040657375.1">
    <property type="nucleotide sequence ID" value="XM_040802342.1"/>
</dbReference>
<protein>
    <submittedName>
        <fullName evidence="9">Set1 complex component spp1</fullName>
    </submittedName>
</protein>
<comment type="caution">
    <text evidence="9">The sequence shown here is derived from an EMBL/GenBank/DDBJ whole genome shotgun (WGS) entry which is preliminary data.</text>
</comment>
<dbReference type="STRING" id="98403.A0A151GLP1"/>
<dbReference type="SMART" id="SM00249">
    <property type="entry name" value="PHD"/>
    <property type="match status" value="1"/>
</dbReference>
<reference evidence="9 10" key="1">
    <citation type="journal article" date="2016" name="Sci. Rep.">
        <title>Insights into Adaptations to a Near-Obligate Nematode Endoparasitic Lifestyle from the Finished Genome of Drechmeria coniospora.</title>
        <authorList>
            <person name="Zhang L."/>
            <person name="Zhou Z."/>
            <person name="Guo Q."/>
            <person name="Fokkens L."/>
            <person name="Miskei M."/>
            <person name="Pocsi I."/>
            <person name="Zhang W."/>
            <person name="Chen M."/>
            <person name="Wang L."/>
            <person name="Sun Y."/>
            <person name="Donzelli B.G."/>
            <person name="Gibson D.M."/>
            <person name="Nelson D.R."/>
            <person name="Luo J.G."/>
            <person name="Rep M."/>
            <person name="Liu H."/>
            <person name="Yang S."/>
            <person name="Wang J."/>
            <person name="Krasnoff S.B."/>
            <person name="Xu Y."/>
            <person name="Molnar I."/>
            <person name="Lin M."/>
        </authorList>
    </citation>
    <scope>NUCLEOTIDE SEQUENCE [LARGE SCALE GENOMIC DNA]</scope>
    <source>
        <strain evidence="9 10">ARSEF 6962</strain>
    </source>
</reference>